<protein>
    <recommendedName>
        <fullName evidence="1">GHMP kinase N-terminal domain-containing protein</fullName>
    </recommendedName>
</protein>
<reference evidence="2 3" key="1">
    <citation type="submission" date="2016-08" db="EMBL/GenBank/DDBJ databases">
        <title>New Insights into Marine Group III Euryarchaeota, from dark to light.</title>
        <authorList>
            <person name="Haro-Moreno J.M."/>
            <person name="Rodriguez-Valera F."/>
            <person name="Lopez-Garcia P."/>
            <person name="Moreira D."/>
            <person name="Martin-Cuadrado A.B."/>
        </authorList>
    </citation>
    <scope>NUCLEOTIDE SEQUENCE [LARGE SCALE GENOMIC DNA]</scope>
    <source>
        <strain evidence="2">CG-Epi3</strain>
    </source>
</reference>
<dbReference type="EMBL" id="MIYY01000014">
    <property type="protein sequence ID" value="OIR23304.1"/>
    <property type="molecule type" value="Genomic_DNA"/>
</dbReference>
<dbReference type="AlphaFoldDB" id="A0A1J5U4H1"/>
<dbReference type="Pfam" id="PF00288">
    <property type="entry name" value="GHMP_kinases_N"/>
    <property type="match status" value="1"/>
</dbReference>
<dbReference type="InterPro" id="IPR006204">
    <property type="entry name" value="GHMP_kinase_N_dom"/>
</dbReference>
<dbReference type="PANTHER" id="PTHR42282:SF1">
    <property type="entry name" value="PANTOATE KINASE"/>
    <property type="match status" value="1"/>
</dbReference>
<dbReference type="Gene3D" id="3.30.230.10">
    <property type="match status" value="1"/>
</dbReference>
<feature type="domain" description="GHMP kinase N-terminal" evidence="1">
    <location>
        <begin position="64"/>
        <end position="134"/>
    </location>
</feature>
<evidence type="ECO:0000313" key="3">
    <source>
        <dbReference type="Proteomes" id="UP000183138"/>
    </source>
</evidence>
<proteinExistence type="predicted"/>
<name>A0A1J5U4H1_9ARCH</name>
<dbReference type="Proteomes" id="UP000183138">
    <property type="component" value="Unassembled WGS sequence"/>
</dbReference>
<sequence length="271" mass="28635">MSFAPGHISLTFAVHPHSDPLIMGSTGLGIVLPQGVYCSIVDENKENCENVIFVENQAIDDPVVSRAIELLGHGNKGLSIYLRRDLPIGAGFGISGASALAACLELDKNLHNCTLAAHQAEIEYKTGLGDVVAISSAISDGNFPLIVERKSPGANGEFNTYNIDSKLVICVSGLGRNTSEIISNSEWVEIINTVSSNLVITDYDIRSVIKAGRNFTDNAGLVNGNLVEILDSVPLGAVSSVAHLGTSVIAVSDNPDELSESLGKYGKILIY</sequence>
<dbReference type="InterPro" id="IPR020568">
    <property type="entry name" value="Ribosomal_Su5_D2-typ_SF"/>
</dbReference>
<gene>
    <name evidence="2" type="ORF">BEU00_03205</name>
</gene>
<accession>A0A1J5U4H1</accession>
<dbReference type="GO" id="GO:0005524">
    <property type="term" value="F:ATP binding"/>
    <property type="evidence" value="ECO:0007669"/>
    <property type="project" value="InterPro"/>
</dbReference>
<comment type="caution">
    <text evidence="2">The sequence shown here is derived from an EMBL/GenBank/DDBJ whole genome shotgun (WGS) entry which is preliminary data.</text>
</comment>
<evidence type="ECO:0000313" key="2">
    <source>
        <dbReference type="EMBL" id="OIR23304.1"/>
    </source>
</evidence>
<dbReference type="SUPFAM" id="SSF54211">
    <property type="entry name" value="Ribosomal protein S5 domain 2-like"/>
    <property type="match status" value="1"/>
</dbReference>
<dbReference type="InterPro" id="IPR012043">
    <property type="entry name" value="PoK"/>
</dbReference>
<evidence type="ECO:0000259" key="1">
    <source>
        <dbReference type="Pfam" id="PF00288"/>
    </source>
</evidence>
<dbReference type="PANTHER" id="PTHR42282">
    <property type="entry name" value="PANTOATE KINASE-RELATED"/>
    <property type="match status" value="1"/>
</dbReference>
<dbReference type="InterPro" id="IPR014721">
    <property type="entry name" value="Ribsml_uS5_D2-typ_fold_subgr"/>
</dbReference>
<organism evidence="2 3">
    <name type="scientific">Marine Group III euryarchaeote CG-Epi3</name>
    <dbReference type="NCBI Taxonomy" id="1888997"/>
    <lineage>
        <taxon>Archaea</taxon>
        <taxon>Methanobacteriati</taxon>
        <taxon>Thermoplasmatota</taxon>
        <taxon>Thermoplasmata</taxon>
        <taxon>Candidatus Thermoprofundales</taxon>
    </lineage>
</organism>